<evidence type="ECO:0000313" key="8">
    <source>
        <dbReference type="EMBL" id="MDZ5712246.1"/>
    </source>
</evidence>
<evidence type="ECO:0000256" key="2">
    <source>
        <dbReference type="ARBA" id="ARBA00022490"/>
    </source>
</evidence>
<dbReference type="InterPro" id="IPR029045">
    <property type="entry name" value="ClpP/crotonase-like_dom_sf"/>
</dbReference>
<dbReference type="SUPFAM" id="SSF52096">
    <property type="entry name" value="ClpP/crotonase"/>
    <property type="match status" value="1"/>
</dbReference>
<dbReference type="Pfam" id="PF00574">
    <property type="entry name" value="CLP_protease"/>
    <property type="match status" value="1"/>
</dbReference>
<dbReference type="PRINTS" id="PR00127">
    <property type="entry name" value="CLPPROTEASEP"/>
</dbReference>
<evidence type="ECO:0000256" key="3">
    <source>
        <dbReference type="ARBA" id="ARBA00022670"/>
    </source>
</evidence>
<dbReference type="GO" id="GO:0004252">
    <property type="term" value="F:serine-type endopeptidase activity"/>
    <property type="evidence" value="ECO:0007669"/>
    <property type="project" value="UniProtKB-EC"/>
</dbReference>
<comment type="caution">
    <text evidence="8">The sequence shown here is derived from an EMBL/GenBank/DDBJ whole genome shotgun (WGS) entry which is preliminary data.</text>
</comment>
<name>A0ABU5KND6_9BACL</name>
<evidence type="ECO:0000256" key="1">
    <source>
        <dbReference type="ARBA" id="ARBA00007039"/>
    </source>
</evidence>
<evidence type="ECO:0000256" key="6">
    <source>
        <dbReference type="RuleBase" id="RU003567"/>
    </source>
</evidence>
<feature type="region of interest" description="Disordered" evidence="7">
    <location>
        <begin position="222"/>
        <end position="256"/>
    </location>
</feature>
<evidence type="ECO:0000256" key="5">
    <source>
        <dbReference type="ARBA" id="ARBA00022825"/>
    </source>
</evidence>
<keyword evidence="3 8" id="KW-0645">Protease</keyword>
<evidence type="ECO:0000256" key="7">
    <source>
        <dbReference type="SAM" id="MobiDB-lite"/>
    </source>
</evidence>
<comment type="similarity">
    <text evidence="1 6">Belongs to the peptidase S14 family.</text>
</comment>
<dbReference type="PANTHER" id="PTHR10381">
    <property type="entry name" value="ATP-DEPENDENT CLP PROTEASE PROTEOLYTIC SUBUNIT"/>
    <property type="match status" value="1"/>
</dbReference>
<gene>
    <name evidence="8" type="ORF">UFB30_08385</name>
</gene>
<dbReference type="PANTHER" id="PTHR10381:SF70">
    <property type="entry name" value="ATP-DEPENDENT CLP PROTEASE PROTEOLYTIC SUBUNIT"/>
    <property type="match status" value="1"/>
</dbReference>
<keyword evidence="4 8" id="KW-0378">Hydrolase</keyword>
<dbReference type="InterPro" id="IPR001907">
    <property type="entry name" value="ClpP"/>
</dbReference>
<dbReference type="Gene3D" id="3.90.226.10">
    <property type="entry name" value="2-enoyl-CoA Hydratase, Chain A, domain 1"/>
    <property type="match status" value="1"/>
</dbReference>
<dbReference type="EMBL" id="JAXQNN010000002">
    <property type="protein sequence ID" value="MDZ5712246.1"/>
    <property type="molecule type" value="Genomic_DNA"/>
</dbReference>
<evidence type="ECO:0000256" key="4">
    <source>
        <dbReference type="ARBA" id="ARBA00022801"/>
    </source>
</evidence>
<protein>
    <recommendedName>
        <fullName evidence="6">ATP-dependent Clp protease proteolytic subunit</fullName>
    </recommendedName>
</protein>
<dbReference type="NCBIfam" id="NF045542">
    <property type="entry name" value="Clp_rel_HeadMat"/>
    <property type="match status" value="1"/>
</dbReference>
<sequence>MPISKINKMFQNKELERFKDIKPEFKTAVNGNEATLYIYGDIGESWWDDSVSANEVKDFLNGTNANVIHVHINSLGGDAFDGVAIHNQLKSHKAKIIVHVDGIAASAASVIAMAGDEINMPATSMLMIHNAWTFAYGNARELRKVAEDLDKISHSVSEAYMTRFVGTREELNQLLDQEEFLTAEEAIAFGLADEVIEEAEETSREPGVAVKTSLLAKYAAKAKQTDDADLPEENPPAEQPQTKQNILSRFKRPAEA</sequence>
<organism evidence="8 9">
    <name type="scientific">Jeotgalibacillus haloalkalitolerans</name>
    <dbReference type="NCBI Taxonomy" id="3104292"/>
    <lineage>
        <taxon>Bacteria</taxon>
        <taxon>Bacillati</taxon>
        <taxon>Bacillota</taxon>
        <taxon>Bacilli</taxon>
        <taxon>Bacillales</taxon>
        <taxon>Caryophanaceae</taxon>
        <taxon>Jeotgalibacillus</taxon>
    </lineage>
</organism>
<keyword evidence="2" id="KW-0963">Cytoplasm</keyword>
<proteinExistence type="inferred from homology"/>
<dbReference type="InterPro" id="IPR023562">
    <property type="entry name" value="ClpP/TepA"/>
</dbReference>
<keyword evidence="9" id="KW-1185">Reference proteome</keyword>
<dbReference type="CDD" id="cd07016">
    <property type="entry name" value="S14_ClpP_1"/>
    <property type="match status" value="1"/>
</dbReference>
<reference evidence="8 9" key="1">
    <citation type="submission" date="2023-12" db="EMBL/GenBank/DDBJ databases">
        <title>Jeotgalibacillus haloalkaliphilus sp. nov., a novel salt-tolerant bacteria, isolated from the estuary of the Fenhe River into the Yellow River.</title>
        <authorList>
            <person name="Li Y."/>
        </authorList>
    </citation>
    <scope>NUCLEOTIDE SEQUENCE [LARGE SCALE GENOMIC DNA]</scope>
    <source>
        <strain evidence="8 9">HH7-29</strain>
    </source>
</reference>
<dbReference type="GO" id="GO:0006508">
    <property type="term" value="P:proteolysis"/>
    <property type="evidence" value="ECO:0007669"/>
    <property type="project" value="UniProtKB-KW"/>
</dbReference>
<keyword evidence="5" id="KW-0720">Serine protease</keyword>
<evidence type="ECO:0000313" key="9">
    <source>
        <dbReference type="Proteomes" id="UP001292084"/>
    </source>
</evidence>
<dbReference type="Proteomes" id="UP001292084">
    <property type="component" value="Unassembled WGS sequence"/>
</dbReference>
<accession>A0ABU5KND6</accession>
<dbReference type="RefSeq" id="WP_322421220.1">
    <property type="nucleotide sequence ID" value="NZ_JAXQNN010000002.1"/>
</dbReference>